<accession>A0A0F8Z749</accession>
<proteinExistence type="predicted"/>
<name>A0A0F8Z749_9ZZZZ</name>
<evidence type="ECO:0000313" key="1">
    <source>
        <dbReference type="EMBL" id="KKK89573.1"/>
    </source>
</evidence>
<dbReference type="AlphaFoldDB" id="A0A0F8Z749"/>
<feature type="non-terminal residue" evidence="1">
    <location>
        <position position="1"/>
    </location>
</feature>
<organism evidence="1">
    <name type="scientific">marine sediment metagenome</name>
    <dbReference type="NCBI Taxonomy" id="412755"/>
    <lineage>
        <taxon>unclassified sequences</taxon>
        <taxon>metagenomes</taxon>
        <taxon>ecological metagenomes</taxon>
    </lineage>
</organism>
<protein>
    <submittedName>
        <fullName evidence="1">Uncharacterized protein</fullName>
    </submittedName>
</protein>
<comment type="caution">
    <text evidence="1">The sequence shown here is derived from an EMBL/GenBank/DDBJ whole genome shotgun (WGS) entry which is preliminary data.</text>
</comment>
<gene>
    <name evidence="1" type="ORF">LCGC14_2731740</name>
</gene>
<sequence length="426" mass="50697">KQLAPKIEDLRKKFKKEFDLRNALKIARIKEEVEKGNLDLKALILNGLRVDYDEIKKIEELEKYERILDKYKSQSLKLLNWGEFFEIKSAIRYSAINVKDDINFWIKIIRDFLTHVEDIKLKNNIFYELMYALFKTNQTWKEDEITLIEYLKSMESELNLEVLKQSSILFNLFFGEFQRERVNSSINTIFELRDLLLNNLNKSILNSKTDMRKANLEFSVFLIQSSFSPEEYKLILDEDDKGYILWIKRFFVGLDRLIDIIENVQYFDFSEFYNTFIGIAERVEVIKDHPNYDEILSKVASLKNKYEGNNSTVVDLMKRGIELYENKKYLQAIRQFQVVKNKSFNPDKLYTCLYSVYYIGECYNKLGLFYAAKYYFMVVFNLANEMDVEYNVKQLTYSCGMDRIVMAAYNLKNVLEGLYYTSISLI</sequence>
<reference evidence="1" key="1">
    <citation type="journal article" date="2015" name="Nature">
        <title>Complex archaea that bridge the gap between prokaryotes and eukaryotes.</title>
        <authorList>
            <person name="Spang A."/>
            <person name="Saw J.H."/>
            <person name="Jorgensen S.L."/>
            <person name="Zaremba-Niedzwiedzka K."/>
            <person name="Martijn J."/>
            <person name="Lind A.E."/>
            <person name="van Eijk R."/>
            <person name="Schleper C."/>
            <person name="Guy L."/>
            <person name="Ettema T.J."/>
        </authorList>
    </citation>
    <scope>NUCLEOTIDE SEQUENCE</scope>
</reference>
<feature type="non-terminal residue" evidence="1">
    <location>
        <position position="426"/>
    </location>
</feature>
<dbReference type="EMBL" id="LAZR01049467">
    <property type="protein sequence ID" value="KKK89573.1"/>
    <property type="molecule type" value="Genomic_DNA"/>
</dbReference>